<gene>
    <name evidence="2" type="primary">LOC107779541</name>
</gene>
<keyword evidence="1" id="KW-1185">Reference proteome</keyword>
<dbReference type="Proteomes" id="UP000790787">
    <property type="component" value="Chromosome 10"/>
</dbReference>
<evidence type="ECO:0000313" key="1">
    <source>
        <dbReference type="Proteomes" id="UP000790787"/>
    </source>
</evidence>
<dbReference type="RefSeq" id="XP_075078865.1">
    <property type="nucleotide sequence ID" value="XM_075222764.1"/>
</dbReference>
<organism evidence="1 2">
    <name type="scientific">Nicotiana tabacum</name>
    <name type="common">Common tobacco</name>
    <dbReference type="NCBI Taxonomy" id="4097"/>
    <lineage>
        <taxon>Eukaryota</taxon>
        <taxon>Viridiplantae</taxon>
        <taxon>Streptophyta</taxon>
        <taxon>Embryophyta</taxon>
        <taxon>Tracheophyta</taxon>
        <taxon>Spermatophyta</taxon>
        <taxon>Magnoliopsida</taxon>
        <taxon>eudicotyledons</taxon>
        <taxon>Gunneridae</taxon>
        <taxon>Pentapetalae</taxon>
        <taxon>asterids</taxon>
        <taxon>lamiids</taxon>
        <taxon>Solanales</taxon>
        <taxon>Solanaceae</taxon>
        <taxon>Nicotianoideae</taxon>
        <taxon>Nicotianeae</taxon>
        <taxon>Nicotiana</taxon>
    </lineage>
</organism>
<accession>A0AC58S1P0</accession>
<name>A0AC58S1P0_TOBAC</name>
<evidence type="ECO:0000313" key="2">
    <source>
        <dbReference type="RefSeq" id="XP_075078865.1"/>
    </source>
</evidence>
<reference evidence="1" key="1">
    <citation type="journal article" date="2014" name="Nat. Commun.">
        <title>The tobacco genome sequence and its comparison with those of tomato and potato.</title>
        <authorList>
            <person name="Sierro N."/>
            <person name="Battey J.N."/>
            <person name="Ouadi S."/>
            <person name="Bakaher N."/>
            <person name="Bovet L."/>
            <person name="Willig A."/>
            <person name="Goepfert S."/>
            <person name="Peitsch M.C."/>
            <person name="Ivanov N.V."/>
        </authorList>
    </citation>
    <scope>NUCLEOTIDE SEQUENCE [LARGE SCALE GENOMIC DNA]</scope>
</reference>
<protein>
    <submittedName>
        <fullName evidence="2">Uncharacterized protein LOC107779541 isoform X2</fullName>
    </submittedName>
</protein>
<reference evidence="2" key="2">
    <citation type="submission" date="2025-08" db="UniProtKB">
        <authorList>
            <consortium name="RefSeq"/>
        </authorList>
    </citation>
    <scope>IDENTIFICATION</scope>
    <source>
        <tissue evidence="2">Leaf</tissue>
    </source>
</reference>
<proteinExistence type="predicted"/>
<sequence>MAENIQSDKVMMGESGASNSNATSQAQTTEPNITKKRRKRFPILEEMARDVLAVPVSSVASECAFSTGGRLLDSFRSSLTPKLVQALVCLQDWLRNEKLKQPISIEEDLDKIEQLEQDLASNGKDSSVIDV</sequence>